<keyword evidence="3" id="KW-0813">Transport</keyword>
<comment type="subcellular location">
    <subcellularLocation>
        <location evidence="1">Membrane</location>
        <topology evidence="1">Multi-pass membrane protein</topology>
    </subcellularLocation>
</comment>
<proteinExistence type="inferred from homology"/>
<name>A0A1J3JQT6_NOCCA</name>
<feature type="transmembrane region" description="Helical" evidence="7">
    <location>
        <begin position="185"/>
        <end position="204"/>
    </location>
</feature>
<comment type="similarity">
    <text evidence="2 7">Belongs to the multi antimicrobial extrusion (MATE) (TC 2.A.66.1) family.</text>
</comment>
<dbReference type="GO" id="GO:0042910">
    <property type="term" value="F:xenobiotic transmembrane transporter activity"/>
    <property type="evidence" value="ECO:0007669"/>
    <property type="project" value="InterPro"/>
</dbReference>
<feature type="transmembrane region" description="Helical" evidence="7">
    <location>
        <begin position="335"/>
        <end position="359"/>
    </location>
</feature>
<reference evidence="8" key="1">
    <citation type="submission" date="2016-07" db="EMBL/GenBank/DDBJ databases">
        <title>De novo transcriptome assembly of four accessions of the metal hyperaccumulator plant Noccaea caerulescens.</title>
        <authorList>
            <person name="Blande D."/>
            <person name="Halimaa P."/>
            <person name="Tervahauta A.I."/>
            <person name="Aarts M.G."/>
            <person name="Karenlampi S.O."/>
        </authorList>
    </citation>
    <scope>NUCLEOTIDE SEQUENCE</scope>
</reference>
<dbReference type="GO" id="GO:0015297">
    <property type="term" value="F:antiporter activity"/>
    <property type="evidence" value="ECO:0007669"/>
    <property type="project" value="InterPro"/>
</dbReference>
<dbReference type="PANTHER" id="PTHR11206">
    <property type="entry name" value="MULTIDRUG RESISTANCE PROTEIN"/>
    <property type="match status" value="1"/>
</dbReference>
<sequence length="498" mass="54779">MSRVGEEMEERLLNGSDIEQRRESLYLRKKIWSEVRKTWRIALPSTLFRVMSYGCIVVAQAFTGHSRGTGLAAFALLQGTFIRFIYGVMAGMSSATETLCGQAYGAKQYHMMGIYLQRSWIVDIFTATLFVPFIVFAGPILRLLGQDIEITNTVDEIYPWVIPYLYSIVFTMTMQMYLQAQMKNAIIGVLATLALVLDIAVTWWCVRVMEMGIHGALLGLNISSWSVVIADFVYVFGGWCPHTWTGFSTAAFVDLAPMLKLSISSGFMLCLEYWYMSILILMSGYTKDANIAISAFSICQYVYTWEMNICLGLLGAACVRVANELGKGDADAVRFSIKVVLVVSAVIGVICSALCLAFGGQISYLFSDSPQVSDAVADLSIVLSISILLNIIQPILSGVAIGAGMQSMVALVSLASYYAIGVPLGFLLIIMLQFGIKGLWSGLLAGVGVQTLILSYIIYKTDWENEVKKTNERMKTWTLTLPAGGSGATISTRDEERK</sequence>
<feature type="transmembrane region" description="Helical" evidence="7">
    <location>
        <begin position="38"/>
        <end position="62"/>
    </location>
</feature>
<organism evidence="8">
    <name type="scientific">Noccaea caerulescens</name>
    <name type="common">Alpine penny-cress</name>
    <name type="synonym">Thlaspi caerulescens</name>
    <dbReference type="NCBI Taxonomy" id="107243"/>
    <lineage>
        <taxon>Eukaryota</taxon>
        <taxon>Viridiplantae</taxon>
        <taxon>Streptophyta</taxon>
        <taxon>Embryophyta</taxon>
        <taxon>Tracheophyta</taxon>
        <taxon>Spermatophyta</taxon>
        <taxon>Magnoliopsida</taxon>
        <taxon>eudicotyledons</taxon>
        <taxon>Gunneridae</taxon>
        <taxon>Pentapetalae</taxon>
        <taxon>rosids</taxon>
        <taxon>malvids</taxon>
        <taxon>Brassicales</taxon>
        <taxon>Brassicaceae</taxon>
        <taxon>Coluteocarpeae</taxon>
        <taxon>Noccaea</taxon>
    </lineage>
</organism>
<dbReference type="Pfam" id="PF01554">
    <property type="entry name" value="MatE"/>
    <property type="match status" value="2"/>
</dbReference>
<dbReference type="GO" id="GO:1990961">
    <property type="term" value="P:xenobiotic detoxification by transmembrane export across the plasma membrane"/>
    <property type="evidence" value="ECO:0007669"/>
    <property type="project" value="InterPro"/>
</dbReference>
<dbReference type="EMBL" id="GEVM01011177">
    <property type="protein sequence ID" value="JAU94761.1"/>
    <property type="molecule type" value="Transcribed_RNA"/>
</dbReference>
<dbReference type="CDD" id="cd13132">
    <property type="entry name" value="MATE_eukaryotic"/>
    <property type="match status" value="1"/>
</dbReference>
<feature type="transmembrane region" description="Helical" evidence="7">
    <location>
        <begin position="157"/>
        <end position="178"/>
    </location>
</feature>
<dbReference type="GO" id="GO:0016020">
    <property type="term" value="C:membrane"/>
    <property type="evidence" value="ECO:0007669"/>
    <property type="project" value="UniProtKB-SubCell"/>
</dbReference>
<evidence type="ECO:0000256" key="1">
    <source>
        <dbReference type="ARBA" id="ARBA00004141"/>
    </source>
</evidence>
<dbReference type="NCBIfam" id="TIGR00797">
    <property type="entry name" value="matE"/>
    <property type="match status" value="1"/>
</dbReference>
<dbReference type="InterPro" id="IPR045069">
    <property type="entry name" value="MATE_euk"/>
</dbReference>
<dbReference type="InterPro" id="IPR002528">
    <property type="entry name" value="MATE_fam"/>
</dbReference>
<accession>A0A1J3JQT6</accession>
<feature type="transmembrane region" description="Helical" evidence="7">
    <location>
        <begin position="302"/>
        <end position="323"/>
    </location>
</feature>
<gene>
    <name evidence="8" type="ORF">MP_TR26583_c0_g1_i1_g.77585</name>
</gene>
<keyword evidence="5 7" id="KW-1133">Transmembrane helix</keyword>
<evidence type="ECO:0000313" key="8">
    <source>
        <dbReference type="EMBL" id="JAU94761.1"/>
    </source>
</evidence>
<evidence type="ECO:0000256" key="3">
    <source>
        <dbReference type="ARBA" id="ARBA00022448"/>
    </source>
</evidence>
<evidence type="ECO:0000256" key="7">
    <source>
        <dbReference type="RuleBase" id="RU004914"/>
    </source>
</evidence>
<feature type="transmembrane region" description="Helical" evidence="7">
    <location>
        <begin position="408"/>
        <end position="432"/>
    </location>
</feature>
<dbReference type="AlphaFoldDB" id="A0A1J3JQT6"/>
<feature type="transmembrane region" description="Helical" evidence="7">
    <location>
        <begin position="379"/>
        <end position="401"/>
    </location>
</feature>
<evidence type="ECO:0000256" key="6">
    <source>
        <dbReference type="ARBA" id="ARBA00023136"/>
    </source>
</evidence>
<evidence type="ECO:0000256" key="5">
    <source>
        <dbReference type="ARBA" id="ARBA00022989"/>
    </source>
</evidence>
<keyword evidence="6 7" id="KW-0472">Membrane</keyword>
<evidence type="ECO:0000256" key="2">
    <source>
        <dbReference type="ARBA" id="ARBA00010199"/>
    </source>
</evidence>
<feature type="transmembrane region" description="Helical" evidence="7">
    <location>
        <begin position="216"/>
        <end position="240"/>
    </location>
</feature>
<feature type="transmembrane region" description="Helical" evidence="7">
    <location>
        <begin position="438"/>
        <end position="459"/>
    </location>
</feature>
<evidence type="ECO:0000256" key="4">
    <source>
        <dbReference type="ARBA" id="ARBA00022692"/>
    </source>
</evidence>
<protein>
    <recommendedName>
        <fullName evidence="7">Protein DETOXIFICATION</fullName>
    </recommendedName>
    <alternativeName>
        <fullName evidence="7">Multidrug and toxic compound extrusion protein</fullName>
    </alternativeName>
</protein>
<feature type="transmembrane region" description="Helical" evidence="7">
    <location>
        <begin position="120"/>
        <end position="145"/>
    </location>
</feature>
<keyword evidence="4 7" id="KW-0812">Transmembrane</keyword>
<feature type="transmembrane region" description="Helical" evidence="7">
    <location>
        <begin position="261"/>
        <end position="282"/>
    </location>
</feature>